<dbReference type="PANTHER" id="PTHR47634">
    <property type="entry name" value="PROTEIN KINASE DOMAIN-CONTAINING PROTEIN-RELATED"/>
    <property type="match status" value="1"/>
</dbReference>
<keyword evidence="4" id="KW-0547">Nucleotide-binding</keyword>
<evidence type="ECO:0000313" key="11">
    <source>
        <dbReference type="EMBL" id="KAK3293055.1"/>
    </source>
</evidence>
<accession>A0AAE0HB40</accession>
<gene>
    <name evidence="11" type="ORF">B0H64DRAFT_327167</name>
</gene>
<dbReference type="PROSITE" id="PS50011">
    <property type="entry name" value="PROTEIN_KINASE_DOM"/>
    <property type="match status" value="1"/>
</dbReference>
<keyword evidence="2" id="KW-0723">Serine/threonine-protein kinase</keyword>
<proteinExistence type="predicted"/>
<dbReference type="EMBL" id="JAUEPN010000006">
    <property type="protein sequence ID" value="KAK3293055.1"/>
    <property type="molecule type" value="Genomic_DNA"/>
</dbReference>
<comment type="caution">
    <text evidence="11">The sequence shown here is derived from an EMBL/GenBank/DDBJ whole genome shotgun (WGS) entry which is preliminary data.</text>
</comment>
<reference evidence="11" key="1">
    <citation type="journal article" date="2023" name="Mol. Phylogenet. Evol.">
        <title>Genome-scale phylogeny and comparative genomics of the fungal order Sordariales.</title>
        <authorList>
            <person name="Hensen N."/>
            <person name="Bonometti L."/>
            <person name="Westerberg I."/>
            <person name="Brannstrom I.O."/>
            <person name="Guillou S."/>
            <person name="Cros-Aarteil S."/>
            <person name="Calhoun S."/>
            <person name="Haridas S."/>
            <person name="Kuo A."/>
            <person name="Mondo S."/>
            <person name="Pangilinan J."/>
            <person name="Riley R."/>
            <person name="LaButti K."/>
            <person name="Andreopoulos B."/>
            <person name="Lipzen A."/>
            <person name="Chen C."/>
            <person name="Yan M."/>
            <person name="Daum C."/>
            <person name="Ng V."/>
            <person name="Clum A."/>
            <person name="Steindorff A."/>
            <person name="Ohm R.A."/>
            <person name="Martin F."/>
            <person name="Silar P."/>
            <person name="Natvig D.O."/>
            <person name="Lalanne C."/>
            <person name="Gautier V."/>
            <person name="Ament-Velasquez S.L."/>
            <person name="Kruys A."/>
            <person name="Hutchinson M.I."/>
            <person name="Powell A.J."/>
            <person name="Barry K."/>
            <person name="Miller A.N."/>
            <person name="Grigoriev I.V."/>
            <person name="Debuchy R."/>
            <person name="Gladieux P."/>
            <person name="Hiltunen Thoren M."/>
            <person name="Johannesson H."/>
        </authorList>
    </citation>
    <scope>NUCLEOTIDE SEQUENCE</scope>
    <source>
        <strain evidence="11">CBS 168.71</strain>
    </source>
</reference>
<evidence type="ECO:0000256" key="2">
    <source>
        <dbReference type="ARBA" id="ARBA00022527"/>
    </source>
</evidence>
<keyword evidence="12" id="KW-1185">Reference proteome</keyword>
<dbReference type="SMART" id="SM00220">
    <property type="entry name" value="S_TKc"/>
    <property type="match status" value="1"/>
</dbReference>
<dbReference type="InterPro" id="IPR011009">
    <property type="entry name" value="Kinase-like_dom_sf"/>
</dbReference>
<dbReference type="GO" id="GO:0005524">
    <property type="term" value="F:ATP binding"/>
    <property type="evidence" value="ECO:0007669"/>
    <property type="project" value="UniProtKB-KW"/>
</dbReference>
<comment type="catalytic activity">
    <reaction evidence="7">
        <text>L-threonyl-[protein] + ATP = O-phospho-L-threonyl-[protein] + ADP + H(+)</text>
        <dbReference type="Rhea" id="RHEA:46608"/>
        <dbReference type="Rhea" id="RHEA-COMP:11060"/>
        <dbReference type="Rhea" id="RHEA-COMP:11605"/>
        <dbReference type="ChEBI" id="CHEBI:15378"/>
        <dbReference type="ChEBI" id="CHEBI:30013"/>
        <dbReference type="ChEBI" id="CHEBI:30616"/>
        <dbReference type="ChEBI" id="CHEBI:61977"/>
        <dbReference type="ChEBI" id="CHEBI:456216"/>
        <dbReference type="EC" id="2.7.11.1"/>
    </reaction>
</comment>
<dbReference type="RefSeq" id="XP_062656569.1">
    <property type="nucleotide sequence ID" value="XM_062800770.1"/>
</dbReference>
<dbReference type="Gene3D" id="1.10.510.10">
    <property type="entry name" value="Transferase(Phosphotransferase) domain 1"/>
    <property type="match status" value="1"/>
</dbReference>
<evidence type="ECO:0000256" key="6">
    <source>
        <dbReference type="ARBA" id="ARBA00022840"/>
    </source>
</evidence>
<dbReference type="AlphaFoldDB" id="A0AAE0HB40"/>
<reference evidence="11" key="2">
    <citation type="submission" date="2023-06" db="EMBL/GenBank/DDBJ databases">
        <authorList>
            <consortium name="Lawrence Berkeley National Laboratory"/>
            <person name="Haridas S."/>
            <person name="Hensen N."/>
            <person name="Bonometti L."/>
            <person name="Westerberg I."/>
            <person name="Brannstrom I.O."/>
            <person name="Guillou S."/>
            <person name="Cros-Aarteil S."/>
            <person name="Calhoun S."/>
            <person name="Kuo A."/>
            <person name="Mondo S."/>
            <person name="Pangilinan J."/>
            <person name="Riley R."/>
            <person name="Labutti K."/>
            <person name="Andreopoulos B."/>
            <person name="Lipzen A."/>
            <person name="Chen C."/>
            <person name="Yanf M."/>
            <person name="Daum C."/>
            <person name="Ng V."/>
            <person name="Clum A."/>
            <person name="Steindorff A."/>
            <person name="Ohm R."/>
            <person name="Martin F."/>
            <person name="Silar P."/>
            <person name="Natvig D."/>
            <person name="Lalanne C."/>
            <person name="Gautier V."/>
            <person name="Ament-Velasquez S.L."/>
            <person name="Kruys A."/>
            <person name="Hutchinson M.I."/>
            <person name="Powell A.J."/>
            <person name="Barry K."/>
            <person name="Miller A.N."/>
            <person name="Grigoriev I.V."/>
            <person name="Debuchy R."/>
            <person name="Gladieux P."/>
            <person name="Thoren M.H."/>
            <person name="Johannesson H."/>
        </authorList>
    </citation>
    <scope>NUCLEOTIDE SEQUENCE</scope>
    <source>
        <strain evidence="11">CBS 168.71</strain>
    </source>
</reference>
<keyword evidence="5 11" id="KW-0418">Kinase</keyword>
<evidence type="ECO:0000256" key="5">
    <source>
        <dbReference type="ARBA" id="ARBA00022777"/>
    </source>
</evidence>
<dbReference type="Pfam" id="PF00069">
    <property type="entry name" value="Pkinase"/>
    <property type="match status" value="1"/>
</dbReference>
<evidence type="ECO:0000256" key="3">
    <source>
        <dbReference type="ARBA" id="ARBA00022679"/>
    </source>
</evidence>
<evidence type="ECO:0000256" key="7">
    <source>
        <dbReference type="ARBA" id="ARBA00047899"/>
    </source>
</evidence>
<evidence type="ECO:0000259" key="10">
    <source>
        <dbReference type="PROSITE" id="PS50011"/>
    </source>
</evidence>
<feature type="region of interest" description="Disordered" evidence="9">
    <location>
        <begin position="15"/>
        <end position="42"/>
    </location>
</feature>
<dbReference type="Gene3D" id="3.30.200.20">
    <property type="entry name" value="Phosphorylase Kinase, domain 1"/>
    <property type="match status" value="1"/>
</dbReference>
<dbReference type="EC" id="2.7.11.1" evidence="1"/>
<dbReference type="InterPro" id="IPR000719">
    <property type="entry name" value="Prot_kinase_dom"/>
</dbReference>
<evidence type="ECO:0000313" key="12">
    <source>
        <dbReference type="Proteomes" id="UP001278766"/>
    </source>
</evidence>
<dbReference type="Proteomes" id="UP001278766">
    <property type="component" value="Unassembled WGS sequence"/>
</dbReference>
<evidence type="ECO:0000256" key="4">
    <source>
        <dbReference type="ARBA" id="ARBA00022741"/>
    </source>
</evidence>
<dbReference type="GO" id="GO:0050684">
    <property type="term" value="P:regulation of mRNA processing"/>
    <property type="evidence" value="ECO:0007669"/>
    <property type="project" value="TreeGrafter"/>
</dbReference>
<sequence length="450" mass="50668">MHSLKSLLCRHRRFPSETGAGSKTKDNQDAGPPDAILRNQSPPRVFPSSGFEVIAPSVKLDEETHSWYSVKNFYPAAIGEVLQSRYQIVAKLGYGAASTTWLCRDLRQDRHVTVKIYASGERQSGREIAALKHIDVVLDSDASRKANHIGAASVRRLLDEFQLSRPKSSRTNLCLVFDALGASLADVRKLAFGGRMPIDVVKCVAFYILQALDFVHRQAKLVHADIQEDNIMFAVGDSSEWQAVEEAEMAEPTPRKTYKGHAIYSTRVMELPVPTIPVLCDFGEARFGSESYGEHAMPDLYRAPEILLRIEWDRMIDIWALGLVVSRPRTCSFKLWTLVEGTNLFTNNEGGRWKSARPHMARMISLLGPPPQYILDMTPVTKGFFDKTVVETSLEDELTALEGEGKADFLRFLRRMLHWDQMERATARELLEDPWLTITDDASSEPEEEG</sequence>
<feature type="domain" description="Protein kinase" evidence="10">
    <location>
        <begin position="86"/>
        <end position="436"/>
    </location>
</feature>
<name>A0AAE0HB40_9PEZI</name>
<keyword evidence="3" id="KW-0808">Transferase</keyword>
<dbReference type="GO" id="GO:0000245">
    <property type="term" value="P:spliceosomal complex assembly"/>
    <property type="evidence" value="ECO:0007669"/>
    <property type="project" value="TreeGrafter"/>
</dbReference>
<evidence type="ECO:0000256" key="9">
    <source>
        <dbReference type="SAM" id="MobiDB-lite"/>
    </source>
</evidence>
<comment type="catalytic activity">
    <reaction evidence="8">
        <text>L-seryl-[protein] + ATP = O-phospho-L-seryl-[protein] + ADP + H(+)</text>
        <dbReference type="Rhea" id="RHEA:17989"/>
        <dbReference type="Rhea" id="RHEA-COMP:9863"/>
        <dbReference type="Rhea" id="RHEA-COMP:11604"/>
        <dbReference type="ChEBI" id="CHEBI:15378"/>
        <dbReference type="ChEBI" id="CHEBI:29999"/>
        <dbReference type="ChEBI" id="CHEBI:30616"/>
        <dbReference type="ChEBI" id="CHEBI:83421"/>
        <dbReference type="ChEBI" id="CHEBI:456216"/>
        <dbReference type="EC" id="2.7.11.1"/>
    </reaction>
</comment>
<dbReference type="InterPro" id="IPR051334">
    <property type="entry name" value="SRPK"/>
</dbReference>
<keyword evidence="6" id="KW-0067">ATP-binding</keyword>
<evidence type="ECO:0000256" key="1">
    <source>
        <dbReference type="ARBA" id="ARBA00012513"/>
    </source>
</evidence>
<evidence type="ECO:0000256" key="8">
    <source>
        <dbReference type="ARBA" id="ARBA00048679"/>
    </source>
</evidence>
<protein>
    <recommendedName>
        <fullName evidence="1">non-specific serine/threonine protein kinase</fullName>
        <ecNumber evidence="1">2.7.11.1</ecNumber>
    </recommendedName>
</protein>
<dbReference type="GO" id="GO:0004674">
    <property type="term" value="F:protein serine/threonine kinase activity"/>
    <property type="evidence" value="ECO:0007669"/>
    <property type="project" value="UniProtKB-KW"/>
</dbReference>
<organism evidence="11 12">
    <name type="scientific">Chaetomium fimeti</name>
    <dbReference type="NCBI Taxonomy" id="1854472"/>
    <lineage>
        <taxon>Eukaryota</taxon>
        <taxon>Fungi</taxon>
        <taxon>Dikarya</taxon>
        <taxon>Ascomycota</taxon>
        <taxon>Pezizomycotina</taxon>
        <taxon>Sordariomycetes</taxon>
        <taxon>Sordariomycetidae</taxon>
        <taxon>Sordariales</taxon>
        <taxon>Chaetomiaceae</taxon>
        <taxon>Chaetomium</taxon>
    </lineage>
</organism>
<dbReference type="GeneID" id="87837718"/>
<dbReference type="PANTHER" id="PTHR47634:SF9">
    <property type="entry name" value="PROTEIN KINASE DOMAIN-CONTAINING PROTEIN-RELATED"/>
    <property type="match status" value="1"/>
</dbReference>
<dbReference type="SUPFAM" id="SSF56112">
    <property type="entry name" value="Protein kinase-like (PK-like)"/>
    <property type="match status" value="1"/>
</dbReference>